<dbReference type="SMART" id="SM00382">
    <property type="entry name" value="AAA"/>
    <property type="match status" value="1"/>
</dbReference>
<dbReference type="InterPro" id="IPR041569">
    <property type="entry name" value="AAA_lid_3"/>
</dbReference>
<comment type="subcellular location">
    <subcellularLocation>
        <location evidence="1">Mitochondrion outer membrane</location>
        <topology evidence="1">Single-pass membrane protein</topology>
    </subcellularLocation>
</comment>
<keyword evidence="3" id="KW-0472">Membrane</keyword>
<dbReference type="GO" id="GO:0005524">
    <property type="term" value="F:ATP binding"/>
    <property type="evidence" value="ECO:0007669"/>
    <property type="project" value="UniProtKB-KW"/>
</dbReference>
<evidence type="ECO:0000259" key="6">
    <source>
        <dbReference type="SMART" id="SM00382"/>
    </source>
</evidence>
<dbReference type="Proteomes" id="UP001140453">
    <property type="component" value="Unassembled WGS sequence"/>
</dbReference>
<dbReference type="EMBL" id="JAPEVB010000001">
    <property type="protein sequence ID" value="KAJ4397062.1"/>
    <property type="molecule type" value="Genomic_DNA"/>
</dbReference>
<dbReference type="Gene3D" id="1.10.8.60">
    <property type="match status" value="1"/>
</dbReference>
<reference evidence="7" key="1">
    <citation type="submission" date="2022-10" db="EMBL/GenBank/DDBJ databases">
        <title>Tapping the CABI collections for fungal endophytes: first genome assemblies for Collariella, Neodidymelliopsis, Ascochyta clinopodiicola, Didymella pomorum, Didymosphaeria variabile, Neocosmospora piperis and Neocucurbitaria cava.</title>
        <authorList>
            <person name="Hill R."/>
        </authorList>
    </citation>
    <scope>NUCLEOTIDE SEQUENCE</scope>
    <source>
        <strain evidence="7">IMI 355082</strain>
    </source>
</reference>
<dbReference type="Pfam" id="PF00004">
    <property type="entry name" value="AAA"/>
    <property type="match status" value="1"/>
</dbReference>
<evidence type="ECO:0000256" key="1">
    <source>
        <dbReference type="ARBA" id="ARBA00004572"/>
    </source>
</evidence>
<evidence type="ECO:0000256" key="5">
    <source>
        <dbReference type="SAM" id="MobiDB-lite"/>
    </source>
</evidence>
<sequence>MNGTRPSQAALISTAFAATVVAAIVVCDISLPRSWIDNVRRRIAKCVHSLAERLSPPETSGQQQVPEEEDEIEAEAEFKEAAFEPPYYLPSWFLKNCVITAEDLETSNIPLSLSNSADSSTDQGESFYDLDAAVFENLRTLIQHEPSSETPTSSQSFFNYDATILRTPNSSDSSGEGFLQAILQKLAKEIGADMITLRTIDLTMLCSHFALDQAHASDSDQAFARFFKVSDSGSSGSSTQGDCRETHASDGDIIHDDGSGDGDRQSDITSAEEPQTPFPFNLLLDAPAQKRLKSEVTLYEGSREPRPLLVLWPDVFFSVSTVAWDEALSQLRKAVGVVNSQSIRAMMVGLDSVTVDYWTSEEAFLGDDGLVNNSDNRWSSYWHYDSMLSVLGSEPLCVQPIIPRRTYGQQDLFKKHLELMRARDNIRMIQEKLRKLSGSHSHCALMEPYAIWDATSQETKALDILKQSILSPRVCEFVAACVHKEISIERIAKALERRSMLLLWLTDESKKDLEDSTEEQNPWHNLPESAQEAIKRITSDKTKYEWENFLLDRLVNSDDIKFGWSDIELEDDVKGAITQVVDLANSDATSQSGILRNSRVNGALLYGPPGTGKTHLARVLAREYGAVMIHVSGAEIESKWVGETEKIIKGLFSLAVMVAPSIIFIDEADSMFRKRRSDDADWVRSRVNTFLGQSDGLLKAERPPFLLLATNHPNELDEAVLRRVPGRLYIGLPSQAARKNMLVMFLREESMEPEMRLGDIAAMTSGFTGSDLRNLCVQAALVSQAEAQGEQHQDGGRVLRFAHFQDAMRRCGPTVSSDAIDAIREFARKFDNNAVEKVGLSYSAPDVAKRMKTPGRTLERGTVNQAANWLKSENIDINGDSTLSLNDWKQSSMYPYITEELYQEWSQDRQA</sequence>
<dbReference type="PANTHER" id="PTHR45644:SF56">
    <property type="entry name" value="AAA ATPASE, PUTATIVE (AFU_ORTHOLOGUE AFUA_2G12920)-RELATED"/>
    <property type="match status" value="1"/>
</dbReference>
<keyword evidence="8" id="KW-1185">Reference proteome</keyword>
<organism evidence="7 8">
    <name type="scientific">Gnomoniopsis smithogilvyi</name>
    <dbReference type="NCBI Taxonomy" id="1191159"/>
    <lineage>
        <taxon>Eukaryota</taxon>
        <taxon>Fungi</taxon>
        <taxon>Dikarya</taxon>
        <taxon>Ascomycota</taxon>
        <taxon>Pezizomycotina</taxon>
        <taxon>Sordariomycetes</taxon>
        <taxon>Sordariomycetidae</taxon>
        <taxon>Diaporthales</taxon>
        <taxon>Gnomoniaceae</taxon>
        <taxon>Gnomoniopsis</taxon>
    </lineage>
</organism>
<dbReference type="Pfam" id="PF17862">
    <property type="entry name" value="AAA_lid_3"/>
    <property type="match status" value="1"/>
</dbReference>
<proteinExistence type="predicted"/>
<dbReference type="InterPro" id="IPR003593">
    <property type="entry name" value="AAA+_ATPase"/>
</dbReference>
<dbReference type="GO" id="GO:0005741">
    <property type="term" value="C:mitochondrial outer membrane"/>
    <property type="evidence" value="ECO:0007669"/>
    <property type="project" value="UniProtKB-SubCell"/>
</dbReference>
<gene>
    <name evidence="7" type="ORF">N0V93_001286</name>
</gene>
<keyword evidence="3" id="KW-1000">Mitochondrion outer membrane</keyword>
<comment type="caution">
    <text evidence="7">The sequence shown here is derived from an EMBL/GenBank/DDBJ whole genome shotgun (WGS) entry which is preliminary data.</text>
</comment>
<dbReference type="AlphaFoldDB" id="A0A9W8Z5L9"/>
<dbReference type="Gene3D" id="3.40.50.300">
    <property type="entry name" value="P-loop containing nucleotide triphosphate hydrolases"/>
    <property type="match status" value="1"/>
</dbReference>
<feature type="domain" description="AAA+ ATPase" evidence="6">
    <location>
        <begin position="599"/>
        <end position="734"/>
    </location>
</feature>
<keyword evidence="3" id="KW-0496">Mitochondrion</keyword>
<feature type="compositionally biased region" description="Basic and acidic residues" evidence="5">
    <location>
        <begin position="242"/>
        <end position="266"/>
    </location>
</feature>
<protein>
    <recommendedName>
        <fullName evidence="6">AAA+ ATPase domain-containing protein</fullName>
    </recommendedName>
</protein>
<accession>A0A9W8Z5L9</accession>
<keyword evidence="2" id="KW-0547">Nucleotide-binding</keyword>
<dbReference type="InterPro" id="IPR027417">
    <property type="entry name" value="P-loop_NTPase"/>
</dbReference>
<dbReference type="PANTHER" id="PTHR45644">
    <property type="entry name" value="AAA ATPASE, PUTATIVE (AFU_ORTHOLOGUE AFUA_2G12920)-RELATED-RELATED"/>
    <property type="match status" value="1"/>
</dbReference>
<dbReference type="SUPFAM" id="SSF52540">
    <property type="entry name" value="P-loop containing nucleoside triphosphate hydrolases"/>
    <property type="match status" value="1"/>
</dbReference>
<dbReference type="OrthoDB" id="39734at2759"/>
<evidence type="ECO:0000256" key="3">
    <source>
        <dbReference type="ARBA" id="ARBA00022787"/>
    </source>
</evidence>
<evidence type="ECO:0000313" key="7">
    <source>
        <dbReference type="EMBL" id="KAJ4397062.1"/>
    </source>
</evidence>
<evidence type="ECO:0000256" key="2">
    <source>
        <dbReference type="ARBA" id="ARBA00022741"/>
    </source>
</evidence>
<evidence type="ECO:0000313" key="8">
    <source>
        <dbReference type="Proteomes" id="UP001140453"/>
    </source>
</evidence>
<dbReference type="InterPro" id="IPR051701">
    <property type="entry name" value="Mito_OM_Translocase_MSP1"/>
</dbReference>
<dbReference type="GO" id="GO:0016887">
    <property type="term" value="F:ATP hydrolysis activity"/>
    <property type="evidence" value="ECO:0007669"/>
    <property type="project" value="InterPro"/>
</dbReference>
<name>A0A9W8Z5L9_9PEZI</name>
<keyword evidence="4" id="KW-0067">ATP-binding</keyword>
<dbReference type="InterPro" id="IPR003959">
    <property type="entry name" value="ATPase_AAA_core"/>
</dbReference>
<evidence type="ECO:0000256" key="4">
    <source>
        <dbReference type="ARBA" id="ARBA00022840"/>
    </source>
</evidence>
<feature type="region of interest" description="Disordered" evidence="5">
    <location>
        <begin position="231"/>
        <end position="279"/>
    </location>
</feature>